<feature type="coiled-coil region" evidence="1">
    <location>
        <begin position="967"/>
        <end position="1023"/>
    </location>
</feature>
<evidence type="ECO:0000256" key="1">
    <source>
        <dbReference type="SAM" id="Coils"/>
    </source>
</evidence>
<proteinExistence type="predicted"/>
<feature type="transmembrane region" description="Helical" evidence="3">
    <location>
        <begin position="184"/>
        <end position="206"/>
    </location>
</feature>
<reference evidence="4" key="1">
    <citation type="journal article" date="2021" name="Proc. Natl. Acad. Sci. U.S.A.">
        <title>A Catalog of Tens of Thousands of Viruses from Human Metagenomes Reveals Hidden Associations with Chronic Diseases.</title>
        <authorList>
            <person name="Tisza M.J."/>
            <person name="Buck C.B."/>
        </authorList>
    </citation>
    <scope>NUCLEOTIDE SEQUENCE</scope>
    <source>
        <strain evidence="4">Ctn8H20</strain>
    </source>
</reference>
<dbReference type="EMBL" id="BK015645">
    <property type="protein sequence ID" value="DAE17714.1"/>
    <property type="molecule type" value="Genomic_DNA"/>
</dbReference>
<keyword evidence="3" id="KW-0472">Membrane</keyword>
<feature type="transmembrane region" description="Helical" evidence="3">
    <location>
        <begin position="891"/>
        <end position="913"/>
    </location>
</feature>
<protein>
    <submittedName>
        <fullName evidence="4">Uncharacterized protein</fullName>
    </submittedName>
</protein>
<keyword evidence="1" id="KW-0175">Coiled coil</keyword>
<evidence type="ECO:0000313" key="4">
    <source>
        <dbReference type="EMBL" id="DAE17714.1"/>
    </source>
</evidence>
<feature type="transmembrane region" description="Helical" evidence="3">
    <location>
        <begin position="933"/>
        <end position="953"/>
    </location>
</feature>
<sequence>MSNSCKLKKNRKIVKSLMKSVKQLAKDKWNETKRQVKTELNEMGNSVPNVINSIKEELISMVKAEIQAIIDTIEPSLQEIAYACNKGYRIYVQYKNATSEEAKEQKKKEIVEWLKAQPKQFVNGFILLVIKDALEEALSTFSQLWNAGYELWQETAEAFQKIKDVFTFNDEKLEQMKSAQVKRVLALINQMLPLILSLTVLIQNYIINHGSLKETSNNQVGALQVINAMNKGVQPRPKDTSINQDPTVSEVYKDSTNPDDYKVTIGDCKLYPQEYVDPYDSSLCYVEPSQLLRVIKKDQERMKSKDFQNGSSYSDSKYAQNAEGQENSLCYLIPPSRKNLNDILNGDDSDKDANANCLHAIIEFDDECCKYPAEPYKWECQPGDVVYQDKVLATCQQYEKMVPVKSIFSKGVIRKDPCTGDFARIRKDVCDRHIIIDCYESGVQGVVDSSIVEDLNNDFKKENCIYRLLYEYMVYSVLPNIIARKTYYVEPSYMLGLFINPSWVDNNNHPDAYDDVYKDFIEHYEDTVNNFNYEIQELDSEKRIKATEGDHYKLRALSDEILNLRKDFMWGKHNWSKARNGIIDLYNMRDSRPLTKCYDNYSDARYLGETYYADLIAMLQFTEEEECIFDYYRVLENIIYRREQIEGYSWETIKEKVNKNLREIGSSLRYEELDRAFRKIANTDKFSAVQEIITSDMTISDYSLYKKVYAATNLFLLLKRREKNKNPYRNRYSTEYYYQYSNVEILDLVKKERQELEDFFKEKMALYNKVDITSLIKRTENLSEIQAEWPPSIDIVVDGTTYKLFKFSNIDAYLKSLKKGSDNSIDAGINPDNYVYNEPNEADLKKRIDGILNGGGVNAEDALNSPDLIPDTTDDKFSGLTDIPITDIRYWLKYCGLATLVSIPFLATGLVILGVPIPLPGIYTPFTVVKGDVLMVIGLGIRGITFFPMIIYVNAGQDNSTALVPILMALKAVRDQFENQISKIENTIPNVADLMIAQLETNNANLLNQNKQIETQIANLKAQQKPEWSEIKKQMKTVIKADTRQIITRIKGK</sequence>
<accession>A0A8S5QFI3</accession>
<organism evidence="4">
    <name type="scientific">Myoviridae sp. ctn8H20</name>
    <dbReference type="NCBI Taxonomy" id="2825169"/>
    <lineage>
        <taxon>Viruses</taxon>
        <taxon>Duplodnaviria</taxon>
        <taxon>Heunggongvirae</taxon>
        <taxon>Uroviricota</taxon>
        <taxon>Caudoviricetes</taxon>
    </lineage>
</organism>
<keyword evidence="3" id="KW-0812">Transmembrane</keyword>
<evidence type="ECO:0000256" key="3">
    <source>
        <dbReference type="SAM" id="Phobius"/>
    </source>
</evidence>
<keyword evidence="3" id="KW-1133">Transmembrane helix</keyword>
<evidence type="ECO:0000256" key="2">
    <source>
        <dbReference type="SAM" id="MobiDB-lite"/>
    </source>
</evidence>
<feature type="region of interest" description="Disordered" evidence="2">
    <location>
        <begin position="234"/>
        <end position="255"/>
    </location>
</feature>
<name>A0A8S5QFI3_9CAUD</name>